<keyword evidence="1" id="KW-0812">Transmembrane</keyword>
<feature type="transmembrane region" description="Helical" evidence="1">
    <location>
        <begin position="71"/>
        <end position="93"/>
    </location>
</feature>
<feature type="transmembrane region" description="Helical" evidence="1">
    <location>
        <begin position="40"/>
        <end position="59"/>
    </location>
</feature>
<feature type="transmembrane region" description="Helical" evidence="1">
    <location>
        <begin position="129"/>
        <end position="146"/>
    </location>
</feature>
<accession>A0ABR8VJQ3</accession>
<name>A0ABR8VJQ3_9BACI</name>
<keyword evidence="1" id="KW-1133">Transmembrane helix</keyword>
<reference evidence="2 3" key="1">
    <citation type="submission" date="2020-08" db="EMBL/GenBank/DDBJ databases">
        <title>A Genomic Blueprint of the Chicken Gut Microbiome.</title>
        <authorList>
            <person name="Gilroy R."/>
            <person name="Ravi A."/>
            <person name="Getino M."/>
            <person name="Pursley I."/>
            <person name="Horton D.L."/>
            <person name="Alikhan N.-F."/>
            <person name="Baker D."/>
            <person name="Gharbi K."/>
            <person name="Hall N."/>
            <person name="Watson M."/>
            <person name="Adriaenssens E.M."/>
            <person name="Foster-Nyarko E."/>
            <person name="Jarju S."/>
            <person name="Secka A."/>
            <person name="Antonio M."/>
            <person name="Oren A."/>
            <person name="Chaudhuri R."/>
            <person name="La Ragione R.M."/>
            <person name="Hildebrand F."/>
            <person name="Pallen M.J."/>
        </authorList>
    </citation>
    <scope>NUCLEOTIDE SEQUENCE [LARGE SCALE GENOMIC DNA]</scope>
    <source>
        <strain evidence="2 3">Sa1BUA2</strain>
    </source>
</reference>
<feature type="transmembrane region" description="Helical" evidence="1">
    <location>
        <begin position="177"/>
        <end position="197"/>
    </location>
</feature>
<keyword evidence="1" id="KW-0472">Membrane</keyword>
<feature type="transmembrane region" description="Helical" evidence="1">
    <location>
        <begin position="6"/>
        <end position="28"/>
    </location>
</feature>
<proteinExistence type="predicted"/>
<comment type="caution">
    <text evidence="2">The sequence shown here is derived from an EMBL/GenBank/DDBJ whole genome shotgun (WGS) entry which is preliminary data.</text>
</comment>
<dbReference type="RefSeq" id="WP_191810950.1">
    <property type="nucleotide sequence ID" value="NZ_JACSPV010000007.1"/>
</dbReference>
<gene>
    <name evidence="2" type="ORF">H9631_06065</name>
</gene>
<feature type="transmembrane region" description="Helical" evidence="1">
    <location>
        <begin position="153"/>
        <end position="171"/>
    </location>
</feature>
<feature type="transmembrane region" description="Helical" evidence="1">
    <location>
        <begin position="105"/>
        <end position="123"/>
    </location>
</feature>
<evidence type="ECO:0000313" key="3">
    <source>
        <dbReference type="Proteomes" id="UP000648182"/>
    </source>
</evidence>
<dbReference type="EMBL" id="JACSPV010000007">
    <property type="protein sequence ID" value="MBD8004641.1"/>
    <property type="molecule type" value="Genomic_DNA"/>
</dbReference>
<dbReference type="Proteomes" id="UP000648182">
    <property type="component" value="Unassembled WGS sequence"/>
</dbReference>
<evidence type="ECO:0000313" key="2">
    <source>
        <dbReference type="EMBL" id="MBD8004641.1"/>
    </source>
</evidence>
<keyword evidence="3" id="KW-1185">Reference proteome</keyword>
<evidence type="ECO:0000256" key="1">
    <source>
        <dbReference type="SAM" id="Phobius"/>
    </source>
</evidence>
<protein>
    <submittedName>
        <fullName evidence="2">Uncharacterized protein</fullName>
    </submittedName>
</protein>
<organism evidence="2 3">
    <name type="scientific">Bacillus norwichensis</name>
    <dbReference type="NCBI Taxonomy" id="2762217"/>
    <lineage>
        <taxon>Bacteria</taxon>
        <taxon>Bacillati</taxon>
        <taxon>Bacillota</taxon>
        <taxon>Bacilli</taxon>
        <taxon>Bacillales</taxon>
        <taxon>Bacillaceae</taxon>
        <taxon>Bacillus</taxon>
    </lineage>
</organism>
<sequence>MKWYSIGSLSFPASWAAVASAFIGAYLYLRLTRKKQAADFYSNTFFIIILTWKLSVILFQEAAIKNPFSVVYFNGGIKGYWLGIAAAFIYFFLSEKKHQVQENGLHMKVWIVIITIYELVFYFLSGEHILFAAFQLIVGIAFLILLRKNIRNPIWSIQILVFFTCFQGIIYSMAGNLLSVPIATYTSGTLLITWTAWKGSRKNQ</sequence>